<keyword evidence="1" id="KW-0472">Membrane</keyword>
<gene>
    <name evidence="2" type="ORF">H3309_09620</name>
</gene>
<evidence type="ECO:0000313" key="2">
    <source>
        <dbReference type="EMBL" id="QMW21676.1"/>
    </source>
</evidence>
<evidence type="ECO:0000313" key="3">
    <source>
        <dbReference type="Proteomes" id="UP000515292"/>
    </source>
</evidence>
<organism evidence="2 3">
    <name type="scientific">Sandaracinobacteroides saxicola</name>
    <dbReference type="NCBI Taxonomy" id="2759707"/>
    <lineage>
        <taxon>Bacteria</taxon>
        <taxon>Pseudomonadati</taxon>
        <taxon>Pseudomonadota</taxon>
        <taxon>Alphaproteobacteria</taxon>
        <taxon>Sphingomonadales</taxon>
        <taxon>Sphingosinicellaceae</taxon>
        <taxon>Sandaracinobacteroides</taxon>
    </lineage>
</organism>
<keyword evidence="3" id="KW-1185">Reference proteome</keyword>
<keyword evidence="1" id="KW-0812">Transmembrane</keyword>
<accession>A0A7G5IE84</accession>
<sequence length="168" mass="18071">MPRAPLFTRALLRLYQDARSDPGFQDVDADLRLLQNKDLDLSIRLGAILAFDALLIGTAIQPMVASPGAPLALDAAQQPLQTLLTLVAIALLALSGLVTVIAITIGEEFSGDGLEARPDLLIQRLYAAYCTSIDKQRSLLTHSIRLTIVGLLLTALAFAIILTEKLLN</sequence>
<dbReference type="RefSeq" id="WP_182294522.1">
    <property type="nucleotide sequence ID" value="NZ_CP059851.1"/>
</dbReference>
<evidence type="ECO:0000256" key="1">
    <source>
        <dbReference type="SAM" id="Phobius"/>
    </source>
</evidence>
<reference evidence="2 3" key="1">
    <citation type="submission" date="2020-07" db="EMBL/GenBank/DDBJ databases">
        <title>Complete genome sequence for Sandaracinobacter sp. M6.</title>
        <authorList>
            <person name="Tang Y."/>
            <person name="Liu Q."/>
            <person name="Guo Z."/>
            <person name="Lei P."/>
            <person name="Huang B."/>
        </authorList>
    </citation>
    <scope>NUCLEOTIDE SEQUENCE [LARGE SCALE GENOMIC DNA]</scope>
    <source>
        <strain evidence="2 3">M6</strain>
    </source>
</reference>
<dbReference type="KEGG" id="sand:H3309_09620"/>
<dbReference type="Proteomes" id="UP000515292">
    <property type="component" value="Chromosome"/>
</dbReference>
<keyword evidence="1" id="KW-1133">Transmembrane helix</keyword>
<feature type="transmembrane region" description="Helical" evidence="1">
    <location>
        <begin position="80"/>
        <end position="105"/>
    </location>
</feature>
<feature type="transmembrane region" description="Helical" evidence="1">
    <location>
        <begin position="41"/>
        <end position="60"/>
    </location>
</feature>
<feature type="transmembrane region" description="Helical" evidence="1">
    <location>
        <begin position="144"/>
        <end position="162"/>
    </location>
</feature>
<protein>
    <submittedName>
        <fullName evidence="2">Uncharacterized protein</fullName>
    </submittedName>
</protein>
<dbReference type="AlphaFoldDB" id="A0A7G5IE84"/>
<name>A0A7G5IE84_9SPHN</name>
<dbReference type="EMBL" id="CP059851">
    <property type="protein sequence ID" value="QMW21676.1"/>
    <property type="molecule type" value="Genomic_DNA"/>
</dbReference>
<proteinExistence type="predicted"/>